<evidence type="ECO:0000313" key="4">
    <source>
        <dbReference type="Proteomes" id="UP001219037"/>
    </source>
</evidence>
<dbReference type="Gene3D" id="3.40.50.880">
    <property type="match status" value="1"/>
</dbReference>
<dbReference type="Proteomes" id="UP001219037">
    <property type="component" value="Chromosome"/>
</dbReference>
<accession>A0ABY8H7Y2</accession>
<feature type="domain" description="Glutamine amidotransferase" evidence="2">
    <location>
        <begin position="70"/>
        <end position="209"/>
    </location>
</feature>
<reference evidence="3 4" key="1">
    <citation type="submission" date="2023-04" db="EMBL/GenBank/DDBJ databases">
        <title>Funneling lignin-derived compounds into biodiesel using alkali-halophilic Citricoccus sp. P2.</title>
        <authorList>
            <person name="Luo C.-B."/>
        </authorList>
    </citation>
    <scope>NUCLEOTIDE SEQUENCE [LARGE SCALE GENOMIC DNA]</scope>
    <source>
        <strain evidence="3 4">P2</strain>
    </source>
</reference>
<dbReference type="CDD" id="cd01741">
    <property type="entry name" value="GATase1_1"/>
    <property type="match status" value="1"/>
</dbReference>
<dbReference type="InterPro" id="IPR029062">
    <property type="entry name" value="Class_I_gatase-like"/>
</dbReference>
<dbReference type="PANTHER" id="PTHR42695:SF5">
    <property type="entry name" value="GLUTAMINE AMIDOTRANSFERASE YLR126C-RELATED"/>
    <property type="match status" value="1"/>
</dbReference>
<name>A0ABY8H7Y2_9MICC</name>
<dbReference type="Pfam" id="PF00117">
    <property type="entry name" value="GATase"/>
    <property type="match status" value="1"/>
</dbReference>
<feature type="region of interest" description="Disordered" evidence="1">
    <location>
        <begin position="261"/>
        <end position="283"/>
    </location>
</feature>
<gene>
    <name evidence="3" type="ORF">P8192_03195</name>
</gene>
<keyword evidence="3" id="KW-0315">Glutamine amidotransferase</keyword>
<dbReference type="PROSITE" id="PS51273">
    <property type="entry name" value="GATASE_TYPE_1"/>
    <property type="match status" value="1"/>
</dbReference>
<dbReference type="PANTHER" id="PTHR42695">
    <property type="entry name" value="GLUTAMINE AMIDOTRANSFERASE YLR126C-RELATED"/>
    <property type="match status" value="1"/>
</dbReference>
<keyword evidence="4" id="KW-1185">Reference proteome</keyword>
<evidence type="ECO:0000313" key="3">
    <source>
        <dbReference type="EMBL" id="WFP17146.1"/>
    </source>
</evidence>
<dbReference type="InterPro" id="IPR044992">
    <property type="entry name" value="ChyE-like"/>
</dbReference>
<protein>
    <submittedName>
        <fullName evidence="3">Glutamine amidotransferase</fullName>
    </submittedName>
</protein>
<dbReference type="RefSeq" id="WP_278158455.1">
    <property type="nucleotide sequence ID" value="NZ_CP121252.1"/>
</dbReference>
<organism evidence="3 4">
    <name type="scientific">Citricoccus muralis</name>
    <dbReference type="NCBI Taxonomy" id="169134"/>
    <lineage>
        <taxon>Bacteria</taxon>
        <taxon>Bacillati</taxon>
        <taxon>Actinomycetota</taxon>
        <taxon>Actinomycetes</taxon>
        <taxon>Micrococcales</taxon>
        <taxon>Micrococcaceae</taxon>
        <taxon>Citricoccus</taxon>
    </lineage>
</organism>
<evidence type="ECO:0000259" key="2">
    <source>
        <dbReference type="Pfam" id="PF00117"/>
    </source>
</evidence>
<dbReference type="InterPro" id="IPR017926">
    <property type="entry name" value="GATASE"/>
</dbReference>
<proteinExistence type="predicted"/>
<dbReference type="EMBL" id="CP121252">
    <property type="protein sequence ID" value="WFP17146.1"/>
    <property type="molecule type" value="Genomic_DNA"/>
</dbReference>
<dbReference type="SUPFAM" id="SSF52317">
    <property type="entry name" value="Class I glutamine amidotransferase-like"/>
    <property type="match status" value="1"/>
</dbReference>
<dbReference type="NCBIfam" id="NF005743">
    <property type="entry name" value="PRK07567.1"/>
    <property type="match status" value="1"/>
</dbReference>
<evidence type="ECO:0000256" key="1">
    <source>
        <dbReference type="SAM" id="MobiDB-lite"/>
    </source>
</evidence>
<sequence length="294" mass="31890">MPNTAAQPVLLIQTRADDVAVADELRSTAALGEFVPGQLRSLRLDREVAERPGHAGAPCLDWQQIMNAHAAIILGGSPFNSSDPAESKTPVQRRVESELRFLLDLVVAQDYPFLGACYGVGALGVHQGAVVDTQYGEPAGVVRVRVTESGAEDPLLAGVDVEFDAFVGHKEAVSRLPETATLLVGGEACPVQMFRVGAHVYATQFHPELDQEGLLFRLRLYAHHGYYDLTEQQALFTAIEAAEVTQPQRILANFVRRYAQNTGRHTGPGRSRNSGATSAVGHEYDHFDRVPPSV</sequence>